<sequence>MSLFRRSSIEARSSNDGWFSIFGSGKGLDGSMKSALRLVPLYAATSLIADSIAIMPCSEYESTGGSKVKAKHQSPLLLDPHPAATMTRIEWLHQYTTSFLLRGNAYGLIVAVDTAGVPSKLAWLHPDQVTVDESGSQPKYQYKGKDLDPSTVVHIPWYPVPGSVVGLSPIGQFRRMLETGSSAEQYGADWFKNGSTPSGHLKYNKGSLTGSDSAKAKARFKAAVSNNDLFVSGSDWDWEALSVKPNEAQFLETIKATANQIAAIYRVDPSDIGGEAGSSLTYSTLEMNQIKFQTRALQPIFTRLEHHITRLLPDFHYMKFNPDALVRTDIKTRTEVNKLNLEIGLLTQDEGRELEERPILTDKQKQEWLKNYGKQPTAPKEETS</sequence>
<dbReference type="InterPro" id="IPR006427">
    <property type="entry name" value="Portal_HK97"/>
</dbReference>
<feature type="region of interest" description="Disordered" evidence="1">
    <location>
        <begin position="365"/>
        <end position="384"/>
    </location>
</feature>
<protein>
    <submittedName>
        <fullName evidence="2">Phage portal protein</fullName>
    </submittedName>
</protein>
<proteinExistence type="predicted"/>
<dbReference type="KEGG" id="gey:QMQ05_05735"/>
<keyword evidence="3" id="KW-1185">Reference proteome</keyword>
<accession>A0AAU6WHQ3</accession>
<dbReference type="RefSeq" id="WP_345473741.1">
    <property type="nucleotide sequence ID" value="NZ_CP125942.1"/>
</dbReference>
<gene>
    <name evidence="2" type="ORF">QMQ05_05735</name>
</gene>
<dbReference type="InterPro" id="IPR006944">
    <property type="entry name" value="Phage/GTA_portal"/>
</dbReference>
<dbReference type="Pfam" id="PF04860">
    <property type="entry name" value="Phage_portal"/>
    <property type="match status" value="1"/>
</dbReference>
<evidence type="ECO:0000313" key="3">
    <source>
        <dbReference type="Proteomes" id="UP001486888"/>
    </source>
</evidence>
<evidence type="ECO:0000256" key="1">
    <source>
        <dbReference type="SAM" id="MobiDB-lite"/>
    </source>
</evidence>
<reference evidence="2 3" key="1">
    <citation type="submission" date="2023-05" db="EMBL/GenBank/DDBJ databases">
        <title>Glutamicibacter sp. B1, complete genome.</title>
        <authorList>
            <person name="Long Y.H."/>
            <person name="Fang T."/>
            <person name="Li X.Y."/>
        </authorList>
    </citation>
    <scope>NUCLEOTIDE SEQUENCE [LARGE SCALE GENOMIC DNA]</scope>
    <source>
        <strain evidence="2 3">B1</strain>
    </source>
</reference>
<evidence type="ECO:0000313" key="2">
    <source>
        <dbReference type="EMBL" id="XAO47024.1"/>
    </source>
</evidence>
<dbReference type="NCBIfam" id="TIGR01537">
    <property type="entry name" value="portal_HK97"/>
    <property type="match status" value="1"/>
</dbReference>
<dbReference type="AlphaFoldDB" id="A0AAU6WHQ3"/>
<name>A0AAU6WHQ3_9MICC</name>
<organism evidence="2 3">
    <name type="scientific">Glutamicibacter ectropisis</name>
    <dbReference type="NCBI Taxonomy" id="3046593"/>
    <lineage>
        <taxon>Bacteria</taxon>
        <taxon>Bacillati</taxon>
        <taxon>Actinomycetota</taxon>
        <taxon>Actinomycetes</taxon>
        <taxon>Micrococcales</taxon>
        <taxon>Micrococcaceae</taxon>
        <taxon>Glutamicibacter</taxon>
    </lineage>
</organism>
<dbReference type="Proteomes" id="UP001486888">
    <property type="component" value="Chromosome"/>
</dbReference>
<dbReference type="EMBL" id="CP125942">
    <property type="protein sequence ID" value="XAO47024.1"/>
    <property type="molecule type" value="Genomic_DNA"/>
</dbReference>
<dbReference type="Gene3D" id="1.20.1270.210">
    <property type="match status" value="1"/>
</dbReference>